<dbReference type="AlphaFoldDB" id="A0A0G4G031"/>
<reference evidence="2 3" key="1">
    <citation type="submission" date="2014-11" db="EMBL/GenBank/DDBJ databases">
        <authorList>
            <person name="Zhu J."/>
            <person name="Qi W."/>
            <person name="Song R."/>
        </authorList>
    </citation>
    <scope>NUCLEOTIDE SEQUENCE [LARGE SCALE GENOMIC DNA]</scope>
</reference>
<organism evidence="2 3">
    <name type="scientific">Vitrella brassicaformis (strain CCMP3155)</name>
    <dbReference type="NCBI Taxonomy" id="1169540"/>
    <lineage>
        <taxon>Eukaryota</taxon>
        <taxon>Sar</taxon>
        <taxon>Alveolata</taxon>
        <taxon>Colpodellida</taxon>
        <taxon>Vitrellaceae</taxon>
        <taxon>Vitrella</taxon>
    </lineage>
</organism>
<evidence type="ECO:0000256" key="1">
    <source>
        <dbReference type="SAM" id="MobiDB-lite"/>
    </source>
</evidence>
<name>A0A0G4G031_VITBC</name>
<evidence type="ECO:0000313" key="2">
    <source>
        <dbReference type="EMBL" id="CEM21176.1"/>
    </source>
</evidence>
<dbReference type="InParanoid" id="A0A0G4G031"/>
<dbReference type="EMBL" id="CDMY01000537">
    <property type="protein sequence ID" value="CEM21176.1"/>
    <property type="molecule type" value="Genomic_DNA"/>
</dbReference>
<protein>
    <submittedName>
        <fullName evidence="2">Uncharacterized protein</fullName>
    </submittedName>
</protein>
<keyword evidence="3" id="KW-1185">Reference proteome</keyword>
<accession>A0A0G4G031</accession>
<feature type="region of interest" description="Disordered" evidence="1">
    <location>
        <begin position="148"/>
        <end position="171"/>
    </location>
</feature>
<gene>
    <name evidence="2" type="ORF">Vbra_21846</name>
</gene>
<evidence type="ECO:0000313" key="3">
    <source>
        <dbReference type="Proteomes" id="UP000041254"/>
    </source>
</evidence>
<sequence length="1134" mass="122382">MEGRWRLLAGTAAQLRSGEVDGIETLSTQEGEGCAEAVKVFLPFVFTASSLILWEDTSKHDRDEALAHQRGGIQQLLLQKCDAKLVSLLRGLAALDLRSTLERFRNELEGDNVIIRDNDHDVDMRTQMCASDLLEELFELFYHAQATHRAPPSPRTPASPPPSPQLPPPAISKWRDRRLVQTIVGYLLLPDSSGSAALLELVGYSAVVRCLLEIDYEQSRGAGSGGERLWEGYCVVGVLANCVGAIEELQVWVVDELCKLLTTHDETAFTAFAQSVVVAVSRLYPEGTERTRRRCEAHMHAQPRVCALMVGLYDSCEGLLAAMANEPPVIKLEDLGRYCDFRSSITSLRTMPGSSVVRLRLGILLYLCCCSGEIPSLAQTSLLRPPSSPTPTKAPDASAVVEMFDKGMVESSRAMGVLVVVAEACGMEAFKRCGGVTAESLGSGSGGQAGLLLALLSLFHHHGCTSDVVDVCARVLGEGLLPMVDDHHGRAAAVEMVKRGVRRGVTATTEGVEAFPTLPASLGSLPLPPAPTKTLLTMLCNYFLQTADGDQHQHADAHTPVIYAKLMGLFSSLPRASSSGPPRFVPVWCTWGVVGVERMCRTAELYEGELPAPLEVPCVLDVLRSHVWGGGGGGDTRAVCHVALMAASMHATNRYSGSGVSLIHLLHSVPWMSALRAAAHDPFLLECVFAPLMKALREVCPELFCTPINPRVHHDRKDTSSCARAMDATVHEAVKAMLADVDKTGPLPPPSPDAAAQRALGAWRDVFSAEALLCVRRTSMTLMTLVYQPDGPAEQLPETIHDDPNTSHYPAAVENPSRLVAELPRPYLCRLLTTNVLPCVLQALTGTLLSSPSTTPPVSPAPLPTHDAAAHAQQAAYAQAVGVIQHMIGVCREAGNTRELEDCVGGFVRASSVRLPDLPWALLERGAIPTAWLGPFCRCVPEVLPLLPFLLEHINKAMQNAAARATQAGGGVGTNDMAVYFARVVLEVCRHYPIKEQLGEAPTSSPLQAALSLVTMFQILVKHAHEIEGFCLLFLQLIDAITPSLLSVARTIRPFNQQLRAFATEAEASLNECIDMQLAQQQQQQRAPKVFGGGQMGGPQRLSAAHTQRLAALRDRIRSWPGMLPPAETATATE</sequence>
<dbReference type="Proteomes" id="UP000041254">
    <property type="component" value="Unassembled WGS sequence"/>
</dbReference>
<proteinExistence type="predicted"/>
<feature type="compositionally biased region" description="Pro residues" evidence="1">
    <location>
        <begin position="151"/>
        <end position="170"/>
    </location>
</feature>
<dbReference type="VEuPathDB" id="CryptoDB:Vbra_21846"/>